<dbReference type="NCBIfam" id="TIGR00026">
    <property type="entry name" value="hi_GC_TIGR00026"/>
    <property type="match status" value="1"/>
</dbReference>
<dbReference type="EMBL" id="VJZA01000072">
    <property type="protein sequence ID" value="TVT17809.1"/>
    <property type="molecule type" value="Genomic_DNA"/>
</dbReference>
<dbReference type="InterPro" id="IPR004378">
    <property type="entry name" value="F420H2_quin_Rdtase"/>
</dbReference>
<comment type="catalytic activity">
    <reaction evidence="2">
        <text>oxidized coenzyme F420-(gamma-L-Glu)(n) + a quinol + H(+) = reduced coenzyme F420-(gamma-L-Glu)(n) + a quinone</text>
        <dbReference type="Rhea" id="RHEA:39663"/>
        <dbReference type="Rhea" id="RHEA-COMP:12939"/>
        <dbReference type="Rhea" id="RHEA-COMP:14378"/>
        <dbReference type="ChEBI" id="CHEBI:15378"/>
        <dbReference type="ChEBI" id="CHEBI:24646"/>
        <dbReference type="ChEBI" id="CHEBI:132124"/>
        <dbReference type="ChEBI" id="CHEBI:133980"/>
        <dbReference type="ChEBI" id="CHEBI:139511"/>
    </reaction>
</comment>
<organism evidence="3 4">
    <name type="scientific">Amycolatopsis acidiphila</name>
    <dbReference type="NCBI Taxonomy" id="715473"/>
    <lineage>
        <taxon>Bacteria</taxon>
        <taxon>Bacillati</taxon>
        <taxon>Actinomycetota</taxon>
        <taxon>Actinomycetes</taxon>
        <taxon>Pseudonocardiales</taxon>
        <taxon>Pseudonocardiaceae</taxon>
        <taxon>Amycolatopsis</taxon>
    </lineage>
</organism>
<dbReference type="Pfam" id="PF04075">
    <property type="entry name" value="F420H2_quin_red"/>
    <property type="match status" value="1"/>
</dbReference>
<comment type="caution">
    <text evidence="3">The sequence shown here is derived from an EMBL/GenBank/DDBJ whole genome shotgun (WGS) entry which is preliminary data.</text>
</comment>
<dbReference type="PANTHER" id="PTHR39428:SF1">
    <property type="entry name" value="F420H(2)-DEPENDENT QUINONE REDUCTASE RV1261C"/>
    <property type="match status" value="1"/>
</dbReference>
<evidence type="ECO:0000313" key="3">
    <source>
        <dbReference type="EMBL" id="TVT17809.1"/>
    </source>
</evidence>
<dbReference type="GO" id="GO:0016491">
    <property type="term" value="F:oxidoreductase activity"/>
    <property type="evidence" value="ECO:0007669"/>
    <property type="project" value="InterPro"/>
</dbReference>
<protein>
    <submittedName>
        <fullName evidence="3">Nitroreductase family deazaflavin-dependent oxidoreductase</fullName>
    </submittedName>
</protein>
<dbReference type="OrthoDB" id="8225825at2"/>
<evidence type="ECO:0000313" key="4">
    <source>
        <dbReference type="Proteomes" id="UP000318578"/>
    </source>
</evidence>
<dbReference type="RefSeq" id="WP_144643333.1">
    <property type="nucleotide sequence ID" value="NZ_BNAX01000037.1"/>
</dbReference>
<reference evidence="3 4" key="1">
    <citation type="submission" date="2019-07" db="EMBL/GenBank/DDBJ databases">
        <title>New species of Amycolatopsis and Streptomyces.</title>
        <authorList>
            <person name="Duangmal K."/>
            <person name="Teo W.F.A."/>
            <person name="Lipun K."/>
        </authorList>
    </citation>
    <scope>NUCLEOTIDE SEQUENCE [LARGE SCALE GENOMIC DNA]</scope>
    <source>
        <strain evidence="3 4">JCM 30562</strain>
    </source>
</reference>
<dbReference type="PANTHER" id="PTHR39428">
    <property type="entry name" value="F420H(2)-DEPENDENT QUINONE REDUCTASE RV1261C"/>
    <property type="match status" value="1"/>
</dbReference>
<dbReference type="GO" id="GO:0070967">
    <property type="term" value="F:coenzyme F420 binding"/>
    <property type="evidence" value="ECO:0007669"/>
    <property type="project" value="TreeGrafter"/>
</dbReference>
<dbReference type="Proteomes" id="UP000318578">
    <property type="component" value="Unassembled WGS sequence"/>
</dbReference>
<dbReference type="InterPro" id="IPR012349">
    <property type="entry name" value="Split_barrel_FMN-bd"/>
</dbReference>
<sequence length="149" mass="16344">MSDPLDWNAKTIAEFRANEGRVGGTFEGAPLVLVHHRGRKSGQEYVTPVMYLPHDTEPDIIYIFATKGGAPTNPAWYHNLTAAGVGSVERGTGTYNATIRDVTGPERDRIYAEQARRYPGFAEYARQTAAVRTIPVLELGLQLAPSLTN</sequence>
<accession>A0A558A0M7</accession>
<name>A0A558A0M7_9PSEU</name>
<dbReference type="AlphaFoldDB" id="A0A558A0M7"/>
<evidence type="ECO:0000256" key="1">
    <source>
        <dbReference type="ARBA" id="ARBA00008710"/>
    </source>
</evidence>
<proteinExistence type="inferred from homology"/>
<keyword evidence="4" id="KW-1185">Reference proteome</keyword>
<evidence type="ECO:0000256" key="2">
    <source>
        <dbReference type="ARBA" id="ARBA00049106"/>
    </source>
</evidence>
<gene>
    <name evidence="3" type="ORF">FNH06_30225</name>
</gene>
<dbReference type="GO" id="GO:0005886">
    <property type="term" value="C:plasma membrane"/>
    <property type="evidence" value="ECO:0007669"/>
    <property type="project" value="TreeGrafter"/>
</dbReference>
<comment type="similarity">
    <text evidence="1">Belongs to the F420H(2)-dependent quinone reductase family.</text>
</comment>
<dbReference type="Gene3D" id="2.30.110.10">
    <property type="entry name" value="Electron Transport, Fmn-binding Protein, Chain A"/>
    <property type="match status" value="1"/>
</dbReference>